<feature type="non-terminal residue" evidence="1">
    <location>
        <position position="1"/>
    </location>
</feature>
<sequence>GYRLQKRRRLKGDESFEYESNFVLSDRSIVVEKLEPIQKSYFLEPRNNMKCDLLESIASRCKKFVNDFNKSGNTRFLRNVVHNKSWKENVSKLGKRAERILSVL</sequence>
<dbReference type="Proteomes" id="UP000789860">
    <property type="component" value="Unassembled WGS sequence"/>
</dbReference>
<evidence type="ECO:0000313" key="2">
    <source>
        <dbReference type="Proteomes" id="UP000789860"/>
    </source>
</evidence>
<evidence type="ECO:0000313" key="1">
    <source>
        <dbReference type="EMBL" id="CAG8448130.1"/>
    </source>
</evidence>
<name>A0ACA9K2I7_9GLOM</name>
<gene>
    <name evidence="1" type="ORF">SCALOS_LOCUS1047</name>
</gene>
<organism evidence="1 2">
    <name type="scientific">Scutellospora calospora</name>
    <dbReference type="NCBI Taxonomy" id="85575"/>
    <lineage>
        <taxon>Eukaryota</taxon>
        <taxon>Fungi</taxon>
        <taxon>Fungi incertae sedis</taxon>
        <taxon>Mucoromycota</taxon>
        <taxon>Glomeromycotina</taxon>
        <taxon>Glomeromycetes</taxon>
        <taxon>Diversisporales</taxon>
        <taxon>Gigasporaceae</taxon>
        <taxon>Scutellospora</taxon>
    </lineage>
</organism>
<proteinExistence type="predicted"/>
<reference evidence="1" key="1">
    <citation type="submission" date="2021-06" db="EMBL/GenBank/DDBJ databases">
        <authorList>
            <person name="Kallberg Y."/>
            <person name="Tangrot J."/>
            <person name="Rosling A."/>
        </authorList>
    </citation>
    <scope>NUCLEOTIDE SEQUENCE</scope>
    <source>
        <strain evidence="1">AU212A</strain>
    </source>
</reference>
<comment type="caution">
    <text evidence="1">The sequence shown here is derived from an EMBL/GenBank/DDBJ whole genome shotgun (WGS) entry which is preliminary data.</text>
</comment>
<protein>
    <submittedName>
        <fullName evidence="1">7474_t:CDS:1</fullName>
    </submittedName>
</protein>
<accession>A0ACA9K2I7</accession>
<keyword evidence="2" id="KW-1185">Reference proteome</keyword>
<dbReference type="EMBL" id="CAJVPM010000617">
    <property type="protein sequence ID" value="CAG8448130.1"/>
    <property type="molecule type" value="Genomic_DNA"/>
</dbReference>